<proteinExistence type="predicted"/>
<reference evidence="2" key="1">
    <citation type="submission" date="2017-09" db="EMBL/GenBank/DDBJ databases">
        <title>Depth-based differentiation of microbial function through sediment-hosted aquifers and enrichment of novel symbionts in the deep terrestrial subsurface.</title>
        <authorList>
            <person name="Probst A.J."/>
            <person name="Ladd B."/>
            <person name="Jarett J.K."/>
            <person name="Geller-Mcgrath D.E."/>
            <person name="Sieber C.M.K."/>
            <person name="Emerson J.B."/>
            <person name="Anantharaman K."/>
            <person name="Thomas B.C."/>
            <person name="Malmstrom R."/>
            <person name="Stieglmeier M."/>
            <person name="Klingl A."/>
            <person name="Woyke T."/>
            <person name="Ryan C.M."/>
            <person name="Banfield J.F."/>
        </authorList>
    </citation>
    <scope>NUCLEOTIDE SEQUENCE [LARGE SCALE GENOMIC DNA]</scope>
</reference>
<gene>
    <name evidence="1" type="ORF">COT89_02110</name>
</gene>
<sequence>MKILELSSSEAVTIFSSVKIVREYPTRALTNIDLENYISQAVWKFFDKCRSEAAERLSVGEMELVLSDVRILGVKIDGHRVINPIGFTGRELEISLSLTVIGKGESDENVYMVEGASMRAYILSRLLNLDRAFYVESDQNKTGIYYINGSDIRYFSGFDWGGEHAVSALQEILEIDGDVLERVYRKYARGDVSERLDRRIGKPFYTNFGILVNGTLMNVRNAGAMRGKTPPIIYFNPLFPVPEGVYRKNFTFGRHKLRFQKPEDELDIETFMKDNIHGVYEDLNDLARRRISWLTPKS</sequence>
<name>A0A2H0VFF3_9BACT</name>
<dbReference type="EMBL" id="PFAH01000008">
    <property type="protein sequence ID" value="PIR97842.1"/>
    <property type="molecule type" value="Genomic_DNA"/>
</dbReference>
<protein>
    <submittedName>
        <fullName evidence="1">Uncharacterized protein</fullName>
    </submittedName>
</protein>
<accession>A0A2H0VFF3</accession>
<dbReference type="AlphaFoldDB" id="A0A2H0VFF3"/>
<comment type="caution">
    <text evidence="1">The sequence shown here is derived from an EMBL/GenBank/DDBJ whole genome shotgun (WGS) entry which is preliminary data.</text>
</comment>
<evidence type="ECO:0000313" key="2">
    <source>
        <dbReference type="Proteomes" id="UP000231466"/>
    </source>
</evidence>
<evidence type="ECO:0000313" key="1">
    <source>
        <dbReference type="EMBL" id="PIR97842.1"/>
    </source>
</evidence>
<dbReference type="Proteomes" id="UP000231466">
    <property type="component" value="Unassembled WGS sequence"/>
</dbReference>
<organism evidence="1 2">
    <name type="scientific">Candidatus Colwellbacteria bacterium CG10_big_fil_rev_8_21_14_0_10_42_22</name>
    <dbReference type="NCBI Taxonomy" id="1974540"/>
    <lineage>
        <taxon>Bacteria</taxon>
        <taxon>Candidatus Colwelliibacteriota</taxon>
    </lineage>
</organism>